<keyword evidence="3 13" id="KW-0812">Transmembrane</keyword>
<keyword evidence="10" id="KW-0807">Transducer</keyword>
<dbReference type="PROSITE" id="PS50262">
    <property type="entry name" value="G_PROTEIN_RECEP_F1_2"/>
    <property type="match status" value="1"/>
</dbReference>
<evidence type="ECO:0000256" key="8">
    <source>
        <dbReference type="ARBA" id="ARBA00023170"/>
    </source>
</evidence>
<name>A0A8J6EHA3_ELECQ</name>
<evidence type="ECO:0000256" key="11">
    <source>
        <dbReference type="ARBA" id="ARBA00062493"/>
    </source>
</evidence>
<dbReference type="InterPro" id="IPR000276">
    <property type="entry name" value="GPCR_Rhodpsn"/>
</dbReference>
<keyword evidence="8" id="KW-0675">Receptor</keyword>
<feature type="transmembrane region" description="Helical" evidence="13">
    <location>
        <begin position="231"/>
        <end position="252"/>
    </location>
</feature>
<evidence type="ECO:0000256" key="13">
    <source>
        <dbReference type="SAM" id="Phobius"/>
    </source>
</evidence>
<dbReference type="SUPFAM" id="SSF81321">
    <property type="entry name" value="Family A G protein-coupled receptor-like"/>
    <property type="match status" value="1"/>
</dbReference>
<dbReference type="EMBL" id="WNTK01000631">
    <property type="protein sequence ID" value="KAG9469060.1"/>
    <property type="molecule type" value="Genomic_DNA"/>
</dbReference>
<feature type="transmembrane region" description="Helical" evidence="13">
    <location>
        <begin position="182"/>
        <end position="210"/>
    </location>
</feature>
<dbReference type="PRINTS" id="PR00237">
    <property type="entry name" value="GPCRRHODOPSN"/>
</dbReference>
<dbReference type="OrthoDB" id="9435792at2759"/>
<organism evidence="15 16">
    <name type="scientific">Eleutherodactylus coqui</name>
    <name type="common">Puerto Rican coqui</name>
    <dbReference type="NCBI Taxonomy" id="57060"/>
    <lineage>
        <taxon>Eukaryota</taxon>
        <taxon>Metazoa</taxon>
        <taxon>Chordata</taxon>
        <taxon>Craniata</taxon>
        <taxon>Vertebrata</taxon>
        <taxon>Euteleostomi</taxon>
        <taxon>Amphibia</taxon>
        <taxon>Batrachia</taxon>
        <taxon>Anura</taxon>
        <taxon>Neobatrachia</taxon>
        <taxon>Hyloidea</taxon>
        <taxon>Eleutherodactylidae</taxon>
        <taxon>Eleutherodactylinae</taxon>
        <taxon>Eleutherodactylus</taxon>
        <taxon>Eleutherodactylus</taxon>
    </lineage>
</organism>
<evidence type="ECO:0000256" key="9">
    <source>
        <dbReference type="ARBA" id="ARBA00023180"/>
    </source>
</evidence>
<evidence type="ECO:0000313" key="16">
    <source>
        <dbReference type="Proteomes" id="UP000770717"/>
    </source>
</evidence>
<dbReference type="GO" id="GO:0035025">
    <property type="term" value="P:positive regulation of Rho protein signal transduction"/>
    <property type="evidence" value="ECO:0007669"/>
    <property type="project" value="TreeGrafter"/>
</dbReference>
<feature type="transmembrane region" description="Helical" evidence="13">
    <location>
        <begin position="57"/>
        <end position="80"/>
    </location>
</feature>
<proteinExistence type="predicted"/>
<gene>
    <name evidence="15" type="ORF">GDO78_021291</name>
</gene>
<evidence type="ECO:0000256" key="10">
    <source>
        <dbReference type="ARBA" id="ARBA00023224"/>
    </source>
</evidence>
<keyword evidence="16" id="KW-1185">Reference proteome</keyword>
<evidence type="ECO:0000256" key="1">
    <source>
        <dbReference type="ARBA" id="ARBA00004651"/>
    </source>
</evidence>
<dbReference type="GO" id="GO:0007200">
    <property type="term" value="P:phospholipase C-activating G protein-coupled receptor signaling pathway"/>
    <property type="evidence" value="ECO:0007669"/>
    <property type="project" value="TreeGrafter"/>
</dbReference>
<evidence type="ECO:0000256" key="3">
    <source>
        <dbReference type="ARBA" id="ARBA00022692"/>
    </source>
</evidence>
<dbReference type="FunFam" id="1.20.1070.10:FF:000167">
    <property type="entry name" value="probable G-protein coupled receptor 174"/>
    <property type="match status" value="1"/>
</dbReference>
<dbReference type="Proteomes" id="UP000770717">
    <property type="component" value="Unassembled WGS sequence"/>
</dbReference>
<reference evidence="15" key="1">
    <citation type="thesis" date="2020" institute="ProQuest LLC" country="789 East Eisenhower Parkway, Ann Arbor, MI, USA">
        <title>Comparative Genomics and Chromosome Evolution.</title>
        <authorList>
            <person name="Mudd A.B."/>
        </authorList>
    </citation>
    <scope>NUCLEOTIDE SEQUENCE</scope>
    <source>
        <strain evidence="15">HN-11 Male</strain>
        <tissue evidence="15">Kidney and liver</tissue>
    </source>
</reference>
<keyword evidence="7" id="KW-1015">Disulfide bond</keyword>
<comment type="caution">
    <text evidence="15">The sequence shown here is derived from an EMBL/GenBank/DDBJ whole genome shotgun (WGS) entry which is preliminary data.</text>
</comment>
<evidence type="ECO:0000256" key="6">
    <source>
        <dbReference type="ARBA" id="ARBA00023136"/>
    </source>
</evidence>
<keyword evidence="5" id="KW-0297">G-protein coupled receptor</keyword>
<comment type="subunit">
    <text evidence="11">Interacts with GNA13. Interacts with CCL21.</text>
</comment>
<evidence type="ECO:0000259" key="14">
    <source>
        <dbReference type="PROSITE" id="PS50262"/>
    </source>
</evidence>
<dbReference type="PRINTS" id="PR01157">
    <property type="entry name" value="P2YPURNOCPTR"/>
</dbReference>
<feature type="transmembrane region" description="Helical" evidence="13">
    <location>
        <begin position="86"/>
        <end position="112"/>
    </location>
</feature>
<dbReference type="Pfam" id="PF00001">
    <property type="entry name" value="7tm_1"/>
    <property type="match status" value="1"/>
</dbReference>
<evidence type="ECO:0000256" key="4">
    <source>
        <dbReference type="ARBA" id="ARBA00022989"/>
    </source>
</evidence>
<comment type="subcellular location">
    <subcellularLocation>
        <location evidence="1">Cell membrane</location>
        <topology evidence="1">Multi-pass membrane protein</topology>
    </subcellularLocation>
</comment>
<protein>
    <recommendedName>
        <fullName evidence="12">Probable G-protein coupled receptor 174</fullName>
    </recommendedName>
</protein>
<dbReference type="Gene3D" id="1.20.1070.10">
    <property type="entry name" value="Rhodopsin 7-helix transmembrane proteins"/>
    <property type="match status" value="1"/>
</dbReference>
<feature type="transmembrane region" description="Helical" evidence="13">
    <location>
        <begin position="20"/>
        <end position="45"/>
    </location>
</feature>
<feature type="transmembrane region" description="Helical" evidence="13">
    <location>
        <begin position="133"/>
        <end position="154"/>
    </location>
</feature>
<feature type="transmembrane region" description="Helical" evidence="13">
    <location>
        <begin position="272"/>
        <end position="298"/>
    </location>
</feature>
<evidence type="ECO:0000256" key="7">
    <source>
        <dbReference type="ARBA" id="ARBA00023157"/>
    </source>
</evidence>
<keyword evidence="2" id="KW-1003">Cell membrane</keyword>
<accession>A0A8J6EHA3</accession>
<dbReference type="InterPro" id="IPR017452">
    <property type="entry name" value="GPCR_Rhodpsn_7TM"/>
</dbReference>
<dbReference type="PANTHER" id="PTHR24232">
    <property type="entry name" value="G-PROTEIN COUPLED RECEPTOR"/>
    <property type="match status" value="1"/>
</dbReference>
<keyword evidence="9" id="KW-0325">Glycoprotein</keyword>
<dbReference type="GO" id="GO:0005886">
    <property type="term" value="C:plasma membrane"/>
    <property type="evidence" value="ECO:0007669"/>
    <property type="project" value="UniProtKB-SubCell"/>
</dbReference>
<sequence length="335" mass="38380">MQTGANVTDSCEVDVRFLDYLYAITYAVILIPGLIGNVLALWVFYMYMKETKRAVIFMINLAIADLLQVLSLPLRIFYYLHKSWPFGRFLCMFCFYLKYVNMYASIFFLVCISVRRFMYLIYPFNFTDRKRMFDVYVSVAGWILVCIGCLPFPLLRIGNETSSGHNVDQKCFADLPLLDIGFAGSIVTVTVAEIFGFVSPLVIVLFCTWRTVTSLRQPHAASHDLGEKKKALKMILTCAGVFLVCFAPYHFSFPLDFLAKANKIASCSQRRAILTLHPVALCLASMNCCLDPIIYYFTTDEFRRRLSRQDLVDDGIELQILYGKDFPDQSVCRSR</sequence>
<dbReference type="GO" id="GO:0004930">
    <property type="term" value="F:G protein-coupled receptor activity"/>
    <property type="evidence" value="ECO:0007669"/>
    <property type="project" value="UniProtKB-KW"/>
</dbReference>
<keyword evidence="4 13" id="KW-1133">Transmembrane helix</keyword>
<dbReference type="AlphaFoldDB" id="A0A8J6EHA3"/>
<evidence type="ECO:0000256" key="2">
    <source>
        <dbReference type="ARBA" id="ARBA00022475"/>
    </source>
</evidence>
<evidence type="ECO:0000256" key="12">
    <source>
        <dbReference type="ARBA" id="ARBA00068744"/>
    </source>
</evidence>
<dbReference type="PANTHER" id="PTHR24232:SF86">
    <property type="entry name" value="G-PROTEIN COUPLED RECEPTOR 174-RELATED"/>
    <property type="match status" value="1"/>
</dbReference>
<evidence type="ECO:0000313" key="15">
    <source>
        <dbReference type="EMBL" id="KAG9469060.1"/>
    </source>
</evidence>
<feature type="domain" description="G-protein coupled receptors family 1 profile" evidence="14">
    <location>
        <begin position="36"/>
        <end position="295"/>
    </location>
</feature>
<keyword evidence="6 13" id="KW-0472">Membrane</keyword>
<evidence type="ECO:0000256" key="5">
    <source>
        <dbReference type="ARBA" id="ARBA00023040"/>
    </source>
</evidence>